<dbReference type="Proteomes" id="UP000005206">
    <property type="component" value="Chromosome 12"/>
</dbReference>
<feature type="region of interest" description="Disordered" evidence="1">
    <location>
        <begin position="1"/>
        <end position="103"/>
    </location>
</feature>
<dbReference type="InParanoid" id="C7ZIH4"/>
<gene>
    <name evidence="3" type="ORF">NECHADRAFT_87143</name>
</gene>
<evidence type="ECO:0000313" key="3">
    <source>
        <dbReference type="EMBL" id="EEU36264.1"/>
    </source>
</evidence>
<feature type="compositionally biased region" description="Basic and acidic residues" evidence="1">
    <location>
        <begin position="87"/>
        <end position="103"/>
    </location>
</feature>
<evidence type="ECO:0000313" key="4">
    <source>
        <dbReference type="Proteomes" id="UP000005206"/>
    </source>
</evidence>
<accession>C7ZIH4</accession>
<dbReference type="KEGG" id="nhe:NECHADRAFT_87143"/>
<keyword evidence="2" id="KW-0812">Transmembrane</keyword>
<evidence type="ECO:0000256" key="1">
    <source>
        <dbReference type="SAM" id="MobiDB-lite"/>
    </source>
</evidence>
<sequence length="490" mass="55010">MPGVLDDANEDDRREAFENFRRRRDRRGEHNRQRNHRQSHQSRSANDSGQIPGESYQPSQRKAPMKDPHMGGNTPKFSADSSPSPHTRPDPSSSHERPLREVSGARRLAAKVKTLGEDLGDVLKGFLEELSGALNTLATSVWNGLKLAFLFFRIVKCLTPSIIIQAALTAFFSAFFILVGLAVLLNTLIHGFGSTCNTWDSHAPAILTPFPGCGQTAPPTQNQGLSGEDTLDGFTPRISPPFSFLVHSLDNTDEKVSELTDSWFSHPTIWIKDLKGGVSQVESLEKDFAQELEYSWESVNSYIRRFRHADEAPAWWGAIIETMGFSSKAQAKVVEAQNLQLQEILSHSQNRTRAVSASLEVIKSSGIFSKSWVQQMDSFSQQIQEPLGLSHVKESSLHEAYYSFTVSSSSGNYYKSLLEDRGRRLKSDSDWLWAKLQSLKDDHVALRNGPGKMAKNEWATVLSEMQTRILNIAIDWRRRLREHFVESHSG</sequence>
<reference evidence="3 4" key="1">
    <citation type="journal article" date="2009" name="PLoS Genet.">
        <title>The genome of Nectria haematococca: contribution of supernumerary chromosomes to gene expansion.</title>
        <authorList>
            <person name="Coleman J.J."/>
            <person name="Rounsley S.D."/>
            <person name="Rodriguez-Carres M."/>
            <person name="Kuo A."/>
            <person name="Wasmann C.C."/>
            <person name="Grimwood J."/>
            <person name="Schmutz J."/>
            <person name="Taga M."/>
            <person name="White G.J."/>
            <person name="Zhou S."/>
            <person name="Schwartz D.C."/>
            <person name="Freitag M."/>
            <person name="Ma L.J."/>
            <person name="Danchin E.G."/>
            <person name="Henrissat B."/>
            <person name="Coutinho P.M."/>
            <person name="Nelson D.R."/>
            <person name="Straney D."/>
            <person name="Napoli C.A."/>
            <person name="Barker B.M."/>
            <person name="Gribskov M."/>
            <person name="Rep M."/>
            <person name="Kroken S."/>
            <person name="Molnar I."/>
            <person name="Rensing C."/>
            <person name="Kennell J.C."/>
            <person name="Zamora J."/>
            <person name="Farman M.L."/>
            <person name="Selker E.U."/>
            <person name="Salamov A."/>
            <person name="Shapiro H."/>
            <person name="Pangilinan J."/>
            <person name="Lindquist E."/>
            <person name="Lamers C."/>
            <person name="Grigoriev I.V."/>
            <person name="Geiser D.M."/>
            <person name="Covert S.F."/>
            <person name="Temporini E."/>
            <person name="Vanetten H.D."/>
        </authorList>
    </citation>
    <scope>NUCLEOTIDE SEQUENCE [LARGE SCALE GENOMIC DNA]</scope>
    <source>
        <strain evidence="4">ATCC MYA-4622 / CBS 123669 / FGSC 9596 / NRRL 45880 / 77-13-4</strain>
    </source>
</reference>
<dbReference type="VEuPathDB" id="FungiDB:NECHADRAFT_87143"/>
<keyword evidence="2" id="KW-1133">Transmembrane helix</keyword>
<keyword evidence="4" id="KW-1185">Reference proteome</keyword>
<name>C7ZIH4_FUSV7</name>
<feature type="transmembrane region" description="Helical" evidence="2">
    <location>
        <begin position="162"/>
        <end position="185"/>
    </location>
</feature>
<dbReference type="RefSeq" id="XP_003041977.1">
    <property type="nucleotide sequence ID" value="XM_003041931.1"/>
</dbReference>
<dbReference type="GeneID" id="9674330"/>
<dbReference type="OrthoDB" id="10518295at2759"/>
<protein>
    <submittedName>
        <fullName evidence="3">Uncharacterized protein</fullName>
    </submittedName>
</protein>
<organism evidence="3 4">
    <name type="scientific">Fusarium vanettenii (strain ATCC MYA-4622 / CBS 123669 / FGSC 9596 / NRRL 45880 / 77-13-4)</name>
    <name type="common">Fusarium solani subsp. pisi</name>
    <dbReference type="NCBI Taxonomy" id="660122"/>
    <lineage>
        <taxon>Eukaryota</taxon>
        <taxon>Fungi</taxon>
        <taxon>Dikarya</taxon>
        <taxon>Ascomycota</taxon>
        <taxon>Pezizomycotina</taxon>
        <taxon>Sordariomycetes</taxon>
        <taxon>Hypocreomycetidae</taxon>
        <taxon>Hypocreales</taxon>
        <taxon>Nectriaceae</taxon>
        <taxon>Fusarium</taxon>
        <taxon>Fusarium solani species complex</taxon>
        <taxon>Fusarium vanettenii</taxon>
    </lineage>
</organism>
<keyword evidence="2" id="KW-0472">Membrane</keyword>
<feature type="compositionally biased region" description="Polar residues" evidence="1">
    <location>
        <begin position="75"/>
        <end position="85"/>
    </location>
</feature>
<dbReference type="HOGENOM" id="CLU_556787_0_0_1"/>
<dbReference type="AlphaFoldDB" id="C7ZIH4"/>
<dbReference type="EMBL" id="GG698930">
    <property type="protein sequence ID" value="EEU36264.1"/>
    <property type="molecule type" value="Genomic_DNA"/>
</dbReference>
<proteinExistence type="predicted"/>
<feature type="compositionally biased region" description="Basic and acidic residues" evidence="1">
    <location>
        <begin position="11"/>
        <end position="32"/>
    </location>
</feature>
<evidence type="ECO:0000256" key="2">
    <source>
        <dbReference type="SAM" id="Phobius"/>
    </source>
</evidence>